<dbReference type="PANTHER" id="PTHR34400">
    <property type="match status" value="1"/>
</dbReference>
<gene>
    <name evidence="2" type="ORF">GCM10023333_16410</name>
</gene>
<reference evidence="3" key="1">
    <citation type="journal article" date="2019" name="Int. J. Syst. Evol. Microbiol.">
        <title>The Global Catalogue of Microorganisms (GCM) 10K type strain sequencing project: providing services to taxonomists for standard genome sequencing and annotation.</title>
        <authorList>
            <consortium name="The Broad Institute Genomics Platform"/>
            <consortium name="The Broad Institute Genome Sequencing Center for Infectious Disease"/>
            <person name="Wu L."/>
            <person name="Ma J."/>
        </authorList>
    </citation>
    <scope>NUCLEOTIDE SEQUENCE [LARGE SCALE GENOMIC DNA]</scope>
    <source>
        <strain evidence="3">JCM 18401</strain>
    </source>
</reference>
<accession>A0ABP9EMH1</accession>
<dbReference type="PANTHER" id="PTHR34400:SF4">
    <property type="entry name" value="MEMBRANE PROTEIN"/>
    <property type="match status" value="1"/>
</dbReference>
<dbReference type="EMBL" id="BAABJZ010000023">
    <property type="protein sequence ID" value="GAA4882847.1"/>
    <property type="molecule type" value="Genomic_DNA"/>
</dbReference>
<evidence type="ECO:0000313" key="2">
    <source>
        <dbReference type="EMBL" id="GAA4882847.1"/>
    </source>
</evidence>
<feature type="domain" description="Iminophenyl-pyruvate dimer synthase" evidence="1">
    <location>
        <begin position="45"/>
        <end position="310"/>
    </location>
</feature>
<dbReference type="RefSeq" id="WP_345334869.1">
    <property type="nucleotide sequence ID" value="NZ_BAABJZ010000023.1"/>
</dbReference>
<name>A0ABP9EMH1_9GAMM</name>
<dbReference type="Pfam" id="PF12902">
    <property type="entry name" value="Ferritin-like"/>
    <property type="match status" value="1"/>
</dbReference>
<keyword evidence="3" id="KW-1185">Reference proteome</keyword>
<evidence type="ECO:0000259" key="1">
    <source>
        <dbReference type="Pfam" id="PF12902"/>
    </source>
</evidence>
<proteinExistence type="predicted"/>
<dbReference type="Gene3D" id="1.20.1260.10">
    <property type="match status" value="1"/>
</dbReference>
<dbReference type="Proteomes" id="UP001499988">
    <property type="component" value="Unassembled WGS sequence"/>
</dbReference>
<protein>
    <recommendedName>
        <fullName evidence="1">Iminophenyl-pyruvate dimer synthase domain-containing protein</fullName>
    </recommendedName>
</protein>
<sequence>MQEDEIQFEVVEPLSRLTQQEIAFFNQHVRGKSREEVLCRLKQDVQTACTIELATIPIYLYSYYSLVRDRVSGADLTPEQIFANKAGAGIMSVAVEEMLHMSLASNLYYALTGTPPKLYGSSPASYPTGLPYHNPLGPEGPEGIKDAPVSIPLGKFGYEQLWHFLQIENPGPRELPPKDRDWDTIGQFYSFIRCLILSEHLTDADFSVGATRFQIQPYNYSPNNVDTVFPRKSFDPWKAPEDKDSAAQAAVFTNAPESHTRSTPLITIRSKLDALAAIDTICDQGEGFNRQPTDDPSGDELSHYYKFLTLQAQFDQYAQRVEQLPDMPAPPAPVAPAMNDRALMESQVLFDFPQSPKLAQYPPSLRPIVEFCNGLYQYMLIMTETIFYVEAEPDAEDEQQSQKYYFNIALHRSMIWVLDKYVQTMRNIQVSSGPYAGKVLAPTFEFVNLGPPAGSFARLKQLGQAAVDAARSARLADVDGSVAGNITYYVETALTRMQGHKSMHLPDVGDYFDLRPQPIQ</sequence>
<comment type="caution">
    <text evidence="2">The sequence shown here is derived from an EMBL/GenBank/DDBJ whole genome shotgun (WGS) entry which is preliminary data.</text>
</comment>
<organism evidence="2 3">
    <name type="scientific">Ferrimonas pelagia</name>
    <dbReference type="NCBI Taxonomy" id="1177826"/>
    <lineage>
        <taxon>Bacteria</taxon>
        <taxon>Pseudomonadati</taxon>
        <taxon>Pseudomonadota</taxon>
        <taxon>Gammaproteobacteria</taxon>
        <taxon>Alteromonadales</taxon>
        <taxon>Ferrimonadaceae</taxon>
        <taxon>Ferrimonas</taxon>
    </lineage>
</organism>
<dbReference type="InterPro" id="IPR026820">
    <property type="entry name" value="VioB/RebD_dom"/>
</dbReference>
<dbReference type="InterPro" id="IPR012347">
    <property type="entry name" value="Ferritin-like"/>
</dbReference>
<evidence type="ECO:0000313" key="3">
    <source>
        <dbReference type="Proteomes" id="UP001499988"/>
    </source>
</evidence>